<dbReference type="GeneID" id="91401535"/>
<feature type="domain" description="N-acetyltransferase" evidence="1">
    <location>
        <begin position="8"/>
        <end position="147"/>
    </location>
</feature>
<dbReference type="SUPFAM" id="SSF55729">
    <property type="entry name" value="Acyl-CoA N-acyltransferases (Nat)"/>
    <property type="match status" value="1"/>
</dbReference>
<dbReference type="PROSITE" id="PS51186">
    <property type="entry name" value="GNAT"/>
    <property type="match status" value="1"/>
</dbReference>
<sequence>MSHDHHAGTALSVGHEDHDLAERLSKGLDAYNFAATGTSLADQGALSVRAVDGAGGLVGGLTAWTWGGLLGVEMLWVREDSRRGGWGGRLLEAAEEEARRRGCDRACVSSFTFQAPDFYRRHGYVETGRTPGIPGGAEDVHLFKRLV</sequence>
<evidence type="ECO:0000313" key="2">
    <source>
        <dbReference type="EMBL" id="AOT57283.1"/>
    </source>
</evidence>
<dbReference type="AlphaFoldDB" id="A0A1D8FVR8"/>
<dbReference type="InterPro" id="IPR000182">
    <property type="entry name" value="GNAT_dom"/>
</dbReference>
<accession>A0A1D8FVR8</accession>
<name>A0A1D8FVR8_9ACTN</name>
<keyword evidence="3" id="KW-1185">Reference proteome</keyword>
<dbReference type="KEGG" id="srn:A4G23_00069"/>
<proteinExistence type="predicted"/>
<keyword evidence="2" id="KW-0808">Transferase</keyword>
<evidence type="ECO:0000259" key="1">
    <source>
        <dbReference type="PROSITE" id="PS51186"/>
    </source>
</evidence>
<dbReference type="OrthoDB" id="9787920at2"/>
<dbReference type="EMBL" id="CP017316">
    <property type="protein sequence ID" value="AOT57283.1"/>
    <property type="molecule type" value="Genomic_DNA"/>
</dbReference>
<protein>
    <submittedName>
        <fullName evidence="2">Acetyltransferase (GNAT) family protein</fullName>
    </submittedName>
</protein>
<dbReference type="Gene3D" id="3.40.630.30">
    <property type="match status" value="1"/>
</dbReference>
<dbReference type="GO" id="GO:0016747">
    <property type="term" value="F:acyltransferase activity, transferring groups other than amino-acyl groups"/>
    <property type="evidence" value="ECO:0007669"/>
    <property type="project" value="InterPro"/>
</dbReference>
<dbReference type="Proteomes" id="UP000095349">
    <property type="component" value="Chromosome"/>
</dbReference>
<evidence type="ECO:0000313" key="3">
    <source>
        <dbReference type="Proteomes" id="UP000095349"/>
    </source>
</evidence>
<dbReference type="STRING" id="285473.A4G23_00069"/>
<organism evidence="2 3">
    <name type="scientific">Streptomyces rubrolavendulae</name>
    <dbReference type="NCBI Taxonomy" id="285473"/>
    <lineage>
        <taxon>Bacteria</taxon>
        <taxon>Bacillati</taxon>
        <taxon>Actinomycetota</taxon>
        <taxon>Actinomycetes</taxon>
        <taxon>Kitasatosporales</taxon>
        <taxon>Streptomycetaceae</taxon>
        <taxon>Streptomyces</taxon>
    </lineage>
</organism>
<dbReference type="PATRIC" id="fig|285473.5.peg.79"/>
<dbReference type="Pfam" id="PF13508">
    <property type="entry name" value="Acetyltransf_7"/>
    <property type="match status" value="1"/>
</dbReference>
<dbReference type="InterPro" id="IPR016181">
    <property type="entry name" value="Acyl_CoA_acyltransferase"/>
</dbReference>
<dbReference type="RefSeq" id="WP_069975015.1">
    <property type="nucleotide sequence ID" value="NZ_CP017316.1"/>
</dbReference>
<gene>
    <name evidence="2" type="ORF">A4G23_00069</name>
</gene>
<reference evidence="2 3" key="1">
    <citation type="submission" date="2016-09" db="EMBL/GenBank/DDBJ databases">
        <title>Streptomyces rubrolavendulae MJM4426 Genome sequencing and assembly.</title>
        <authorList>
            <person name="Kim J.-G."/>
        </authorList>
    </citation>
    <scope>NUCLEOTIDE SEQUENCE [LARGE SCALE GENOMIC DNA]</scope>
    <source>
        <strain evidence="2 3">MJM4426</strain>
    </source>
</reference>